<dbReference type="SMART" id="SM00209">
    <property type="entry name" value="TSP1"/>
    <property type="match status" value="1"/>
</dbReference>
<keyword evidence="2" id="KW-0812">Transmembrane</keyword>
<feature type="region of interest" description="Disordered" evidence="1">
    <location>
        <begin position="1"/>
        <end position="39"/>
    </location>
</feature>
<dbReference type="PROSITE" id="PS50092">
    <property type="entry name" value="TSP1"/>
    <property type="match status" value="1"/>
</dbReference>
<dbReference type="AlphaFoldDB" id="A0A915AZC5"/>
<evidence type="ECO:0000313" key="5">
    <source>
        <dbReference type="WBParaSite" id="PgR018_g091_t05"/>
    </source>
</evidence>
<evidence type="ECO:0000313" key="3">
    <source>
        <dbReference type="Proteomes" id="UP000887569"/>
    </source>
</evidence>
<dbReference type="InterPro" id="IPR000884">
    <property type="entry name" value="TSP1_rpt"/>
</dbReference>
<evidence type="ECO:0000256" key="2">
    <source>
        <dbReference type="SAM" id="Phobius"/>
    </source>
</evidence>
<name>A0A915AZC5_PARUN</name>
<protein>
    <submittedName>
        <fullName evidence="4 5">Uncharacterized protein</fullName>
    </submittedName>
</protein>
<dbReference type="SUPFAM" id="SSF82895">
    <property type="entry name" value="TSP-1 type 1 repeat"/>
    <property type="match status" value="1"/>
</dbReference>
<dbReference type="Gene3D" id="2.20.100.10">
    <property type="entry name" value="Thrombospondin type-1 (TSP1) repeat"/>
    <property type="match status" value="1"/>
</dbReference>
<evidence type="ECO:0000256" key="1">
    <source>
        <dbReference type="SAM" id="MobiDB-lite"/>
    </source>
</evidence>
<dbReference type="WBParaSite" id="PgR018_g091_t05">
    <property type="protein sequence ID" value="PgR018_g091_t05"/>
    <property type="gene ID" value="PgR018_g091"/>
</dbReference>
<feature type="transmembrane region" description="Helical" evidence="2">
    <location>
        <begin position="78"/>
        <end position="106"/>
    </location>
</feature>
<keyword evidence="2" id="KW-0472">Membrane</keyword>
<evidence type="ECO:0000313" key="4">
    <source>
        <dbReference type="WBParaSite" id="PgR018_g091_t03"/>
    </source>
</evidence>
<organism evidence="3 4">
    <name type="scientific">Parascaris univalens</name>
    <name type="common">Nematode worm</name>
    <dbReference type="NCBI Taxonomy" id="6257"/>
    <lineage>
        <taxon>Eukaryota</taxon>
        <taxon>Metazoa</taxon>
        <taxon>Ecdysozoa</taxon>
        <taxon>Nematoda</taxon>
        <taxon>Chromadorea</taxon>
        <taxon>Rhabditida</taxon>
        <taxon>Spirurina</taxon>
        <taxon>Ascaridomorpha</taxon>
        <taxon>Ascaridoidea</taxon>
        <taxon>Ascarididae</taxon>
        <taxon>Parascaris</taxon>
    </lineage>
</organism>
<dbReference type="Proteomes" id="UP000887569">
    <property type="component" value="Unplaced"/>
</dbReference>
<feature type="compositionally biased region" description="Basic and acidic residues" evidence="1">
    <location>
        <begin position="21"/>
        <end position="32"/>
    </location>
</feature>
<dbReference type="InterPro" id="IPR036383">
    <property type="entry name" value="TSP1_rpt_sf"/>
</dbReference>
<keyword evidence="3" id="KW-1185">Reference proteome</keyword>
<reference evidence="4 5" key="1">
    <citation type="submission" date="2022-11" db="UniProtKB">
        <authorList>
            <consortium name="WormBaseParasite"/>
        </authorList>
    </citation>
    <scope>IDENTIFICATION</scope>
</reference>
<proteinExistence type="predicted"/>
<sequence>MKTNRSTPHVRIGSAEPPNEATDKKTLNDKPDVGAGQLTDQLSDMTEEDEIVSKGIARNYSVSTAYMRFLMKNPRVKFLTLINLCFIFVSFLCLLALITFITYTILLNHRIAHAYPEGSNPCLYRWSEWSTCSATCKSGNVEPHRTRRVLRDSILYSRGNYSKCPKNIENLIDTIPCNLYLCPKPLSSYKEWTRCFHWNAILGEKGGCYRMRLLPRDDQLIEIDTTQLIKQCTNVECYNLPP</sequence>
<keyword evidence="2" id="KW-1133">Transmembrane helix</keyword>
<dbReference type="WBParaSite" id="PgR018_g091_t03">
    <property type="protein sequence ID" value="PgR018_g091_t03"/>
    <property type="gene ID" value="PgR018_g091"/>
</dbReference>
<accession>A0A915AZC5</accession>